<evidence type="ECO:0000313" key="3">
    <source>
        <dbReference type="Proteomes" id="UP001159363"/>
    </source>
</evidence>
<feature type="compositionally biased region" description="Basic and acidic residues" evidence="1">
    <location>
        <begin position="368"/>
        <end position="381"/>
    </location>
</feature>
<dbReference type="EMBL" id="JARBHB010000004">
    <property type="protein sequence ID" value="KAJ8887404.1"/>
    <property type="molecule type" value="Genomic_DNA"/>
</dbReference>
<organism evidence="2 3">
    <name type="scientific">Dryococelus australis</name>
    <dbReference type="NCBI Taxonomy" id="614101"/>
    <lineage>
        <taxon>Eukaryota</taxon>
        <taxon>Metazoa</taxon>
        <taxon>Ecdysozoa</taxon>
        <taxon>Arthropoda</taxon>
        <taxon>Hexapoda</taxon>
        <taxon>Insecta</taxon>
        <taxon>Pterygota</taxon>
        <taxon>Neoptera</taxon>
        <taxon>Polyneoptera</taxon>
        <taxon>Phasmatodea</taxon>
        <taxon>Verophasmatodea</taxon>
        <taxon>Anareolatae</taxon>
        <taxon>Phasmatidae</taxon>
        <taxon>Eurycanthinae</taxon>
        <taxon>Dryococelus</taxon>
    </lineage>
</organism>
<evidence type="ECO:0000313" key="2">
    <source>
        <dbReference type="EMBL" id="KAJ8887404.1"/>
    </source>
</evidence>
<keyword evidence="3" id="KW-1185">Reference proteome</keyword>
<accession>A0ABQ9HSP8</accession>
<comment type="caution">
    <text evidence="2">The sequence shown here is derived from an EMBL/GenBank/DDBJ whole genome shotgun (WGS) entry which is preliminary data.</text>
</comment>
<sequence>MENCQQRFLDVLVKRKGDNNMSHNVLSGINTPRQLSAYFPPSTPPSSEFEPCRRQCWSCTKEKTTVSGGVRLSASYTAVTIGEHNSGQAVGRHSRSRGPEGSRYSVKQRRNAWVGVTGGPRENPPFSGIVRHDSHMRKSGGDPAGNWNPARLGGRQGPMSRCYAMLGAQCNDPPLLLSVLADQNILKVSVCRHIPIDFNIGRVAPYLRRHLQFLYTGLNEAGGPGTRVELTDAAAFNAGKQEHFTSIFLFYSRYQPDIDTIDPFLTDVKCLARHCEFKYGDELVSDKIFLGEPGSFPGRADPGFPQVGIVPYNAAGRWVFSVISRSRPPLYSDNAPYSPPFNLIGSQDLDVKSHSNLFTHSELSTEQCRNERAEETGDPRENPATNGTVRHDYLLRKSGVNRPGIEPGSPRWEGSSLTAQPPWPELISFRNHNLLEIFQRFSVRVPLQVDRISSRHDRPLPGRPVPISSAMLDVDFLTLINDLDTSFCDLE</sequence>
<evidence type="ECO:0000256" key="1">
    <source>
        <dbReference type="SAM" id="MobiDB-lite"/>
    </source>
</evidence>
<proteinExistence type="predicted"/>
<name>A0ABQ9HSP8_9NEOP</name>
<reference evidence="2 3" key="1">
    <citation type="submission" date="2023-02" db="EMBL/GenBank/DDBJ databases">
        <title>LHISI_Scaffold_Assembly.</title>
        <authorList>
            <person name="Stuart O.P."/>
            <person name="Cleave R."/>
            <person name="Magrath M.J.L."/>
            <person name="Mikheyev A.S."/>
        </authorList>
    </citation>
    <scope>NUCLEOTIDE SEQUENCE [LARGE SCALE GENOMIC DNA]</scope>
    <source>
        <strain evidence="2">Daus_M_001</strain>
        <tissue evidence="2">Leg muscle</tissue>
    </source>
</reference>
<protein>
    <submittedName>
        <fullName evidence="2">Uncharacterized protein</fullName>
    </submittedName>
</protein>
<dbReference type="Proteomes" id="UP001159363">
    <property type="component" value="Chromosome X"/>
</dbReference>
<gene>
    <name evidence="2" type="ORF">PR048_013619</name>
</gene>
<feature type="region of interest" description="Disordered" evidence="1">
    <location>
        <begin position="85"/>
        <end position="107"/>
    </location>
</feature>
<feature type="region of interest" description="Disordered" evidence="1">
    <location>
        <begin position="360"/>
        <end position="387"/>
    </location>
</feature>